<dbReference type="RefSeq" id="WP_018391699.1">
    <property type="nucleotide sequence ID" value="NZ_LQWZ01000036.1"/>
</dbReference>
<dbReference type="GO" id="GO:0005886">
    <property type="term" value="C:plasma membrane"/>
    <property type="evidence" value="ECO:0007669"/>
    <property type="project" value="UniProtKB-SubCell"/>
</dbReference>
<dbReference type="Proteomes" id="UP000077271">
    <property type="component" value="Unassembled WGS sequence"/>
</dbReference>
<evidence type="ECO:0000256" key="3">
    <source>
        <dbReference type="ARBA" id="ARBA00022692"/>
    </source>
</evidence>
<feature type="transmembrane region" description="Helical" evidence="6">
    <location>
        <begin position="30"/>
        <end position="48"/>
    </location>
</feature>
<protein>
    <recommendedName>
        <fullName evidence="9">Aromatic acid exporter family protein</fullName>
    </recommendedName>
</protein>
<keyword evidence="3 6" id="KW-0812">Transmembrane</keyword>
<keyword evidence="2" id="KW-1003">Cell membrane</keyword>
<dbReference type="InterPro" id="IPR010343">
    <property type="entry name" value="ArAE_1"/>
</dbReference>
<dbReference type="PANTHER" id="PTHR30509">
    <property type="entry name" value="P-HYDROXYBENZOIC ACID EFFLUX PUMP SUBUNIT-RELATED"/>
    <property type="match status" value="1"/>
</dbReference>
<feature type="transmembrane region" description="Helical" evidence="6">
    <location>
        <begin position="125"/>
        <end position="143"/>
    </location>
</feature>
<evidence type="ECO:0008006" key="9">
    <source>
        <dbReference type="Google" id="ProtNLM"/>
    </source>
</evidence>
<dbReference type="AlphaFoldDB" id="A0A177KI06"/>
<organism evidence="7 8">
    <name type="scientific">Domibacillus aminovorans</name>
    <dbReference type="NCBI Taxonomy" id="29332"/>
    <lineage>
        <taxon>Bacteria</taxon>
        <taxon>Bacillati</taxon>
        <taxon>Bacillota</taxon>
        <taxon>Bacilli</taxon>
        <taxon>Bacillales</taxon>
        <taxon>Bacillaceae</taxon>
        <taxon>Domibacillus</taxon>
    </lineage>
</organism>
<name>A0A177KI06_9BACI</name>
<reference evidence="7 8" key="1">
    <citation type="submission" date="2016-01" db="EMBL/GenBank/DDBJ databases">
        <title>Investigation of taxonomic status of Bacillus aminovorans.</title>
        <authorList>
            <person name="Verma A."/>
            <person name="Pal Y."/>
            <person name="Krishnamurthi S."/>
        </authorList>
    </citation>
    <scope>NUCLEOTIDE SEQUENCE [LARGE SCALE GENOMIC DNA]</scope>
    <source>
        <strain evidence="7 8">DSM 4337</strain>
    </source>
</reference>
<evidence type="ECO:0000256" key="6">
    <source>
        <dbReference type="SAM" id="Phobius"/>
    </source>
</evidence>
<evidence type="ECO:0000313" key="8">
    <source>
        <dbReference type="Proteomes" id="UP000077271"/>
    </source>
</evidence>
<gene>
    <name evidence="7" type="ORF">AWH48_11770</name>
</gene>
<keyword evidence="5 6" id="KW-0472">Membrane</keyword>
<evidence type="ECO:0000256" key="1">
    <source>
        <dbReference type="ARBA" id="ARBA00004651"/>
    </source>
</evidence>
<dbReference type="OrthoDB" id="1653617at2"/>
<comment type="caution">
    <text evidence="7">The sequence shown here is derived from an EMBL/GenBank/DDBJ whole genome shotgun (WGS) entry which is preliminary data.</text>
</comment>
<evidence type="ECO:0000313" key="7">
    <source>
        <dbReference type="EMBL" id="OAH53030.1"/>
    </source>
</evidence>
<feature type="transmembrane region" description="Helical" evidence="6">
    <location>
        <begin position="60"/>
        <end position="91"/>
    </location>
</feature>
<dbReference type="EMBL" id="LQWZ01000036">
    <property type="protein sequence ID" value="OAH53030.1"/>
    <property type="molecule type" value="Genomic_DNA"/>
</dbReference>
<proteinExistence type="predicted"/>
<sequence>MKLGARIFKTGIAIVLALYIAEFLELPSPVFAGIAAVFAIQPNIYRSYLTVIEQIQANIIGAGIAILFVLLFGNHIIIVGLAAIIAIIILLKFNLEKSVGLALVTIIAIMEVQNEQFVQFSMIRLFNISIGVASSFLVNLVFLPPKYETKLFSSINQVTEDILMWIRLTSRNASESSLLKKDMMKQREKIMKIDQMFLLYKEDRTPFKKNLRAKKRKIVLYRKLILTTRRSLDILQRLNQCENELHHLNPDLQRTLQDHLDCLVSYHEHLLLRFIGKAKTTETSENLFKPCMNRDEFMHMFADKIYKRNNEEITSSIRLLHIVSSILEYGEKLEHLDHLMTSFYKYHKDDEAPEYEEE</sequence>
<evidence type="ECO:0000256" key="4">
    <source>
        <dbReference type="ARBA" id="ARBA00022989"/>
    </source>
</evidence>
<keyword evidence="4 6" id="KW-1133">Transmembrane helix</keyword>
<dbReference type="Pfam" id="PF06081">
    <property type="entry name" value="ArAE_1"/>
    <property type="match status" value="1"/>
</dbReference>
<comment type="subcellular location">
    <subcellularLocation>
        <location evidence="1">Cell membrane</location>
        <topology evidence="1">Multi-pass membrane protein</topology>
    </subcellularLocation>
</comment>
<feature type="transmembrane region" description="Helical" evidence="6">
    <location>
        <begin position="7"/>
        <end position="24"/>
    </location>
</feature>
<evidence type="ECO:0000256" key="5">
    <source>
        <dbReference type="ARBA" id="ARBA00023136"/>
    </source>
</evidence>
<evidence type="ECO:0000256" key="2">
    <source>
        <dbReference type="ARBA" id="ARBA00022475"/>
    </source>
</evidence>
<dbReference type="PANTHER" id="PTHR30509:SF27">
    <property type="entry name" value="UPF0421 PROTEIN YGAE"/>
    <property type="match status" value="1"/>
</dbReference>
<accession>A0A177KI06</accession>